<dbReference type="InterPro" id="IPR006311">
    <property type="entry name" value="TAT_signal"/>
</dbReference>
<keyword evidence="3" id="KW-1185">Reference proteome</keyword>
<organism evidence="2 3">
    <name type="scientific">Actinotalea lenta</name>
    <dbReference type="NCBI Taxonomy" id="3064654"/>
    <lineage>
        <taxon>Bacteria</taxon>
        <taxon>Bacillati</taxon>
        <taxon>Actinomycetota</taxon>
        <taxon>Actinomycetes</taxon>
        <taxon>Micrococcales</taxon>
        <taxon>Cellulomonadaceae</taxon>
        <taxon>Actinotalea</taxon>
    </lineage>
</organism>
<evidence type="ECO:0000313" key="3">
    <source>
        <dbReference type="Proteomes" id="UP001232536"/>
    </source>
</evidence>
<gene>
    <name evidence="2" type="ORF">Q6348_05385</name>
</gene>
<accession>A0ABT9D916</accession>
<keyword evidence="1" id="KW-0732">Signal</keyword>
<proteinExistence type="predicted"/>
<feature type="chain" id="PRO_5046981886" description="Lipoprotein" evidence="1">
    <location>
        <begin position="25"/>
        <end position="161"/>
    </location>
</feature>
<evidence type="ECO:0000313" key="2">
    <source>
        <dbReference type="EMBL" id="MDO8106628.1"/>
    </source>
</evidence>
<sequence>MTRSTRTRRALLATAALASAAVLAGCGASETTNYAASDGVDVTLGHLTGDNLMVLTAAKGDPGTMLGALINDGDQPMTVQLGVGSAVVPVQVPARSTVLLGPQQNAPAAPPATTVDVRSVPAPPGALVSVSVASDVSGRTTVQVPVLDGTLPAYASLVPSS</sequence>
<dbReference type="PROSITE" id="PS51257">
    <property type="entry name" value="PROKAR_LIPOPROTEIN"/>
    <property type="match status" value="1"/>
</dbReference>
<evidence type="ECO:0000256" key="1">
    <source>
        <dbReference type="SAM" id="SignalP"/>
    </source>
</evidence>
<feature type="signal peptide" evidence="1">
    <location>
        <begin position="1"/>
        <end position="24"/>
    </location>
</feature>
<protein>
    <recommendedName>
        <fullName evidence="4">Lipoprotein</fullName>
    </recommendedName>
</protein>
<reference evidence="2 3" key="1">
    <citation type="submission" date="2023-07" db="EMBL/GenBank/DDBJ databases">
        <title>Description of novel actinomycetes strains, isolated from tidal flat sediment.</title>
        <authorList>
            <person name="Lu C."/>
        </authorList>
    </citation>
    <scope>NUCLEOTIDE SEQUENCE [LARGE SCALE GENOMIC DNA]</scope>
    <source>
        <strain evidence="2 3">SYSU T00b441</strain>
    </source>
</reference>
<dbReference type="Proteomes" id="UP001232536">
    <property type="component" value="Unassembled WGS sequence"/>
</dbReference>
<comment type="caution">
    <text evidence="2">The sequence shown here is derived from an EMBL/GenBank/DDBJ whole genome shotgun (WGS) entry which is preliminary data.</text>
</comment>
<dbReference type="PROSITE" id="PS51318">
    <property type="entry name" value="TAT"/>
    <property type="match status" value="1"/>
</dbReference>
<name>A0ABT9D916_9CELL</name>
<evidence type="ECO:0008006" key="4">
    <source>
        <dbReference type="Google" id="ProtNLM"/>
    </source>
</evidence>
<dbReference type="RefSeq" id="WP_304600272.1">
    <property type="nucleotide sequence ID" value="NZ_JAUQYP010000001.1"/>
</dbReference>
<dbReference type="EMBL" id="JAUQYP010000001">
    <property type="protein sequence ID" value="MDO8106628.1"/>
    <property type="molecule type" value="Genomic_DNA"/>
</dbReference>